<feature type="chain" id="PRO_5009213460" evidence="2">
    <location>
        <begin position="20"/>
        <end position="165"/>
    </location>
</feature>
<sequence length="165" mass="18006">MWFVVLMAFVMGWSGIVSAAVKPAHDWMMSNQAAGSEIRHSATAASEMTSLPDCHTTALQTHPETKQHLSGHDPNANQHLSQHTSATEPNLNAADCYGSADFSATDMNCQDCVQLHCQNLNSVLHVQVPELIQPVALSSVNILLPAYHAQHLLGHWQQILRPPKA</sequence>
<reference evidence="3 4" key="1">
    <citation type="submission" date="2016-10" db="EMBL/GenBank/DDBJ databases">
        <title>Genome of airborne Acinetobacter sp. 5-2Ac02 in the hospital environment: Species near to Acinetobacter towneri.</title>
        <authorList>
            <person name="Barbosa B."/>
            <person name="Fernandez-Garcia L."/>
            <person name="Gato E."/>
            <person name="Leao R."/>
            <person name="Albano R."/>
            <person name="Fernandez B."/>
            <person name="Fernandez-Cuenca F."/>
            <person name="Marques E."/>
            <person name="Tomas M."/>
        </authorList>
    </citation>
    <scope>NUCLEOTIDE SEQUENCE [LARGE SCALE GENOMIC DNA]</scope>
    <source>
        <strain evidence="3 4">5-2Ac02</strain>
    </source>
</reference>
<dbReference type="AlphaFoldDB" id="A0A1E8E270"/>
<evidence type="ECO:0000313" key="3">
    <source>
        <dbReference type="EMBL" id="OFE43596.1"/>
    </source>
</evidence>
<protein>
    <submittedName>
        <fullName evidence="3">Uncharacterized protein</fullName>
    </submittedName>
</protein>
<dbReference type="STRING" id="202956.BJN41_05775"/>
<feature type="signal peptide" evidence="2">
    <location>
        <begin position="1"/>
        <end position="19"/>
    </location>
</feature>
<evidence type="ECO:0000256" key="1">
    <source>
        <dbReference type="SAM" id="MobiDB-lite"/>
    </source>
</evidence>
<evidence type="ECO:0000256" key="2">
    <source>
        <dbReference type="SAM" id="SignalP"/>
    </source>
</evidence>
<gene>
    <name evidence="3" type="ORF">BJN41_05775</name>
</gene>
<comment type="caution">
    <text evidence="3">The sequence shown here is derived from an EMBL/GenBank/DDBJ whole genome shotgun (WGS) entry which is preliminary data.</text>
</comment>
<feature type="region of interest" description="Disordered" evidence="1">
    <location>
        <begin position="62"/>
        <end position="85"/>
    </location>
</feature>
<name>A0A1E8E270_9GAMM</name>
<dbReference type="eggNOG" id="ENOG503036A">
    <property type="taxonomic scope" value="Bacteria"/>
</dbReference>
<feature type="compositionally biased region" description="Polar residues" evidence="1">
    <location>
        <begin position="75"/>
        <end position="85"/>
    </location>
</feature>
<keyword evidence="2" id="KW-0732">Signal</keyword>
<evidence type="ECO:0000313" key="4">
    <source>
        <dbReference type="Proteomes" id="UP000186931"/>
    </source>
</evidence>
<dbReference type="Proteomes" id="UP000186931">
    <property type="component" value="Unassembled WGS sequence"/>
</dbReference>
<accession>A0A1E8E270</accession>
<dbReference type="EMBL" id="MKQS01000011">
    <property type="protein sequence ID" value="OFE43596.1"/>
    <property type="molecule type" value="Genomic_DNA"/>
</dbReference>
<proteinExistence type="predicted"/>
<organism evidence="3 4">
    <name type="scientific">Acinetobacter towneri</name>
    <dbReference type="NCBI Taxonomy" id="202956"/>
    <lineage>
        <taxon>Bacteria</taxon>
        <taxon>Pseudomonadati</taxon>
        <taxon>Pseudomonadota</taxon>
        <taxon>Gammaproteobacteria</taxon>
        <taxon>Moraxellales</taxon>
        <taxon>Moraxellaceae</taxon>
        <taxon>Acinetobacter</taxon>
    </lineage>
</organism>